<accession>A0A8J6U782</accession>
<dbReference type="NCBIfam" id="TIGR00022">
    <property type="entry name" value="YhcH/YjgK/YiaL family protein"/>
    <property type="match status" value="1"/>
</dbReference>
<dbReference type="Pfam" id="PF04074">
    <property type="entry name" value="DUF386"/>
    <property type="match status" value="1"/>
</dbReference>
<sequence length="151" mass="17451">MILDKIENINMYTGTHKYLDKALKYISNTNFLGMEEGAYVVEGDRIYAIIKSCQTKRVFEKTQILEGHMKYIDIHFLIKGKEQVGIKLLSEQKQIKAYTSEGDYALYESLFDIFTLNEGMFVILFPDDIHLPEITSCKISDIKKVVVKVKI</sequence>
<evidence type="ECO:0000313" key="1">
    <source>
        <dbReference type="EMBL" id="MBD0831598.1"/>
    </source>
</evidence>
<dbReference type="Proteomes" id="UP000600588">
    <property type="component" value="Unassembled WGS sequence"/>
</dbReference>
<evidence type="ECO:0000313" key="2">
    <source>
        <dbReference type="Proteomes" id="UP000600588"/>
    </source>
</evidence>
<dbReference type="Gene3D" id="2.60.120.370">
    <property type="entry name" value="YhcH/YjgK/YiaL"/>
    <property type="match status" value="1"/>
</dbReference>
<dbReference type="InterPro" id="IPR037012">
    <property type="entry name" value="NanQ/TabA/YiaL_sf"/>
</dbReference>
<keyword evidence="2" id="KW-1185">Reference proteome</keyword>
<dbReference type="InterPro" id="IPR004375">
    <property type="entry name" value="NanQ/TabA/YiaL"/>
</dbReference>
<gene>
    <name evidence="1" type="ORF">ICJ83_05580</name>
</gene>
<dbReference type="SUPFAM" id="SSF51197">
    <property type="entry name" value="Clavaminate synthase-like"/>
    <property type="match status" value="1"/>
</dbReference>
<dbReference type="EMBL" id="JACVXB010000002">
    <property type="protein sequence ID" value="MBD0831598.1"/>
    <property type="molecule type" value="Genomic_DNA"/>
</dbReference>
<reference evidence="1 2" key="1">
    <citation type="submission" date="2020-09" db="EMBL/GenBank/DDBJ databases">
        <title>TT11 complete genome.</title>
        <authorList>
            <person name="Wu Z."/>
        </authorList>
    </citation>
    <scope>NUCLEOTIDE SEQUENCE [LARGE SCALE GENOMIC DNA]</scope>
    <source>
        <strain evidence="1 2">TT11</strain>
    </source>
</reference>
<dbReference type="PANTHER" id="PTHR34986">
    <property type="entry name" value="EVOLVED BETA-GALACTOSIDASE SUBUNIT BETA"/>
    <property type="match status" value="1"/>
</dbReference>
<comment type="caution">
    <text evidence="1">The sequence shown here is derived from an EMBL/GenBank/DDBJ whole genome shotgun (WGS) entry which is preliminary data.</text>
</comment>
<dbReference type="RefSeq" id="WP_188229392.1">
    <property type="nucleotide sequence ID" value="NZ_JACVXB010000002.1"/>
</dbReference>
<organism evidence="1 2">
    <name type="scientific">Aestuariibaculum sediminum</name>
    <dbReference type="NCBI Taxonomy" id="2770637"/>
    <lineage>
        <taxon>Bacteria</taxon>
        <taxon>Pseudomonadati</taxon>
        <taxon>Bacteroidota</taxon>
        <taxon>Flavobacteriia</taxon>
        <taxon>Flavobacteriales</taxon>
        <taxon>Flavobacteriaceae</taxon>
    </lineage>
</organism>
<dbReference type="PANTHER" id="PTHR34986:SF1">
    <property type="entry name" value="PROTEIN YIAL"/>
    <property type="match status" value="1"/>
</dbReference>
<protein>
    <submittedName>
        <fullName evidence="1">YhcH/YjgK/YiaL family protein</fullName>
    </submittedName>
</protein>
<proteinExistence type="predicted"/>
<dbReference type="AlphaFoldDB" id="A0A8J6U782"/>
<dbReference type="GO" id="GO:0005829">
    <property type="term" value="C:cytosol"/>
    <property type="evidence" value="ECO:0007669"/>
    <property type="project" value="TreeGrafter"/>
</dbReference>
<name>A0A8J6U782_9FLAO</name>